<dbReference type="AlphaFoldDB" id="A0A0K6HQC9"/>
<sequence>MTNEAFTREDLQGAVRAGILSPPQLEALATYLDGLRQPAISSVDAEELRFVRGFHDIFISIGLLTLLFGLFFFLTFSRNWGLNFSVQALAIWALSEVFARRMRLALPSFILSILFLPATLLAVIFVAAQFAEGSSPDVSQKFQTALDALPGSALVLLTVAATAIAALHYWRFRVPVGVSVICAGAICSLLATVHAIDETFVGNYLPWISLGAGLAAFTAAMRFDSRDLTRRTANSDKAFWLHFLAAPLLVHSTQLLLLSGLDNSGAGDILQAVVMLSLVLMLAFVAVLVDRRAILVSGLGYFGVAVSMLLWSAEVSNMAGTSITLLVLGSFILLLGSAWVPVRRQLVAPFTGTRLMRYVPAAQ</sequence>
<feature type="transmembrane region" description="Helical" evidence="1">
    <location>
        <begin position="57"/>
        <end position="74"/>
    </location>
</feature>
<feature type="transmembrane region" description="Helical" evidence="1">
    <location>
        <begin position="80"/>
        <end position="99"/>
    </location>
</feature>
<dbReference type="Proteomes" id="UP000183900">
    <property type="component" value="Unassembled WGS sequence"/>
</dbReference>
<evidence type="ECO:0000313" key="3">
    <source>
        <dbReference type="Proteomes" id="UP000183900"/>
    </source>
</evidence>
<proteinExistence type="predicted"/>
<dbReference type="OrthoDB" id="9770600at2"/>
<evidence type="ECO:0000256" key="1">
    <source>
        <dbReference type="SAM" id="Phobius"/>
    </source>
</evidence>
<keyword evidence="1" id="KW-0472">Membrane</keyword>
<evidence type="ECO:0008006" key="4">
    <source>
        <dbReference type="Google" id="ProtNLM"/>
    </source>
</evidence>
<accession>A0A0K6HQC9</accession>
<keyword evidence="1" id="KW-1133">Transmembrane helix</keyword>
<feature type="transmembrane region" description="Helical" evidence="1">
    <location>
        <begin position="269"/>
        <end position="289"/>
    </location>
</feature>
<organism evidence="2 3">
    <name type="scientific">Pannonibacter indicus</name>
    <dbReference type="NCBI Taxonomy" id="466044"/>
    <lineage>
        <taxon>Bacteria</taxon>
        <taxon>Pseudomonadati</taxon>
        <taxon>Pseudomonadota</taxon>
        <taxon>Alphaproteobacteria</taxon>
        <taxon>Hyphomicrobiales</taxon>
        <taxon>Stappiaceae</taxon>
        <taxon>Pannonibacter</taxon>
    </lineage>
</organism>
<feature type="transmembrane region" description="Helical" evidence="1">
    <location>
        <begin position="106"/>
        <end position="128"/>
    </location>
</feature>
<feature type="transmembrane region" description="Helical" evidence="1">
    <location>
        <begin position="204"/>
        <end position="223"/>
    </location>
</feature>
<gene>
    <name evidence="2" type="ORF">Ga0061067_102254</name>
</gene>
<feature type="transmembrane region" description="Helical" evidence="1">
    <location>
        <begin position="294"/>
        <end position="313"/>
    </location>
</feature>
<keyword evidence="1" id="KW-0812">Transmembrane</keyword>
<reference evidence="3" key="1">
    <citation type="submission" date="2015-08" db="EMBL/GenBank/DDBJ databases">
        <authorList>
            <person name="Varghese N."/>
        </authorList>
    </citation>
    <scope>NUCLEOTIDE SEQUENCE [LARGE SCALE GENOMIC DNA]</scope>
    <source>
        <strain evidence="3">DSM 23407</strain>
    </source>
</reference>
<feature type="transmembrane region" description="Helical" evidence="1">
    <location>
        <begin position="319"/>
        <end position="340"/>
    </location>
</feature>
<feature type="transmembrane region" description="Helical" evidence="1">
    <location>
        <begin position="239"/>
        <end position="257"/>
    </location>
</feature>
<feature type="transmembrane region" description="Helical" evidence="1">
    <location>
        <begin position="174"/>
        <end position="192"/>
    </location>
</feature>
<dbReference type="EMBL" id="CYHE01000002">
    <property type="protein sequence ID" value="CUA93100.1"/>
    <property type="molecule type" value="Genomic_DNA"/>
</dbReference>
<keyword evidence="3" id="KW-1185">Reference proteome</keyword>
<protein>
    <recommendedName>
        <fullName evidence="4">DUF2157 domain-containing protein</fullName>
    </recommendedName>
</protein>
<evidence type="ECO:0000313" key="2">
    <source>
        <dbReference type="EMBL" id="CUA93100.1"/>
    </source>
</evidence>
<name>A0A0K6HQC9_9HYPH</name>
<feature type="transmembrane region" description="Helical" evidence="1">
    <location>
        <begin position="148"/>
        <end position="167"/>
    </location>
</feature>
<dbReference type="RefSeq" id="WP_055454536.1">
    <property type="nucleotide sequence ID" value="NZ_CYHE01000002.1"/>
</dbReference>